<organism evidence="1 2">
    <name type="scientific">Plasmopara halstedii</name>
    <name type="common">Downy mildew of sunflower</name>
    <dbReference type="NCBI Taxonomy" id="4781"/>
    <lineage>
        <taxon>Eukaryota</taxon>
        <taxon>Sar</taxon>
        <taxon>Stramenopiles</taxon>
        <taxon>Oomycota</taxon>
        <taxon>Peronosporomycetes</taxon>
        <taxon>Peronosporales</taxon>
        <taxon>Peronosporaceae</taxon>
        <taxon>Plasmopara</taxon>
    </lineage>
</organism>
<dbReference type="EMBL" id="CCYD01001204">
    <property type="protein sequence ID" value="CEG44636.1"/>
    <property type="molecule type" value="Genomic_DNA"/>
</dbReference>
<reference evidence="2" key="1">
    <citation type="submission" date="2014-09" db="EMBL/GenBank/DDBJ databases">
        <authorList>
            <person name="Sharma Rahul"/>
            <person name="Thines Marco"/>
        </authorList>
    </citation>
    <scope>NUCLEOTIDE SEQUENCE [LARGE SCALE GENOMIC DNA]</scope>
</reference>
<accession>A0A0P1AU71</accession>
<dbReference type="Proteomes" id="UP000054928">
    <property type="component" value="Unassembled WGS sequence"/>
</dbReference>
<keyword evidence="2" id="KW-1185">Reference proteome</keyword>
<evidence type="ECO:0000313" key="1">
    <source>
        <dbReference type="EMBL" id="CEG44636.1"/>
    </source>
</evidence>
<dbReference type="AlphaFoldDB" id="A0A0P1AU71"/>
<dbReference type="GeneID" id="36396037"/>
<proteinExistence type="predicted"/>
<sequence>MQYAIQFHRFCWDASVLIDVLRLQRPHKSSIPVISVCTRSGENEDSCRKADAMIFAGDGHQNMIVIVVFTRM</sequence>
<protein>
    <submittedName>
        <fullName evidence="1">Uncharacterized protein</fullName>
    </submittedName>
</protein>
<evidence type="ECO:0000313" key="2">
    <source>
        <dbReference type="Proteomes" id="UP000054928"/>
    </source>
</evidence>
<name>A0A0P1AU71_PLAHL</name>
<dbReference type="RefSeq" id="XP_024581005.1">
    <property type="nucleotide sequence ID" value="XM_024730760.1"/>
</dbReference>